<feature type="compositionally biased region" description="Polar residues" evidence="8">
    <location>
        <begin position="445"/>
        <end position="458"/>
    </location>
</feature>
<proteinExistence type="predicted"/>
<dbReference type="GO" id="GO:0007059">
    <property type="term" value="P:chromosome segregation"/>
    <property type="evidence" value="ECO:0007669"/>
    <property type="project" value="TreeGrafter"/>
</dbReference>
<gene>
    <name evidence="10" type="ORF">JRQ81_004954</name>
</gene>
<dbReference type="GO" id="GO:0005524">
    <property type="term" value="F:ATP binding"/>
    <property type="evidence" value="ECO:0007669"/>
    <property type="project" value="UniProtKB-UniRule"/>
</dbReference>
<keyword evidence="4" id="KW-0418">Kinase</keyword>
<name>A0A9Q1AV64_9SAUR</name>
<dbReference type="InterPro" id="IPR017441">
    <property type="entry name" value="Protein_kinase_ATP_BS"/>
</dbReference>
<dbReference type="GO" id="GO:0048471">
    <property type="term" value="C:perinuclear region of cytoplasm"/>
    <property type="evidence" value="ECO:0007669"/>
    <property type="project" value="TreeGrafter"/>
</dbReference>
<feature type="region of interest" description="Disordered" evidence="8">
    <location>
        <begin position="441"/>
        <end position="484"/>
    </location>
</feature>
<feature type="domain" description="Protein kinase" evidence="9">
    <location>
        <begin position="873"/>
        <end position="1185"/>
    </location>
</feature>
<dbReference type="Pfam" id="PF00069">
    <property type="entry name" value="Pkinase"/>
    <property type="match status" value="1"/>
</dbReference>
<dbReference type="InterPro" id="IPR013217">
    <property type="entry name" value="Methyltransf_12"/>
</dbReference>
<protein>
    <recommendedName>
        <fullName evidence="9">Protein kinase domain-containing protein</fullName>
    </recommendedName>
</protein>
<dbReference type="Gene3D" id="3.40.50.150">
    <property type="entry name" value="Vaccinia Virus protein VP39"/>
    <property type="match status" value="1"/>
</dbReference>
<feature type="region of interest" description="Disordered" evidence="8">
    <location>
        <begin position="609"/>
        <end position="645"/>
    </location>
</feature>
<sequence length="1216" mass="138509">MAAASGDGGKRKPFGNRFLTDPARLFQHNAWDNVEWSEEQEAAAQAKVRENSTEFVSKAQQDAYEMDAHTYWNDFYKTHENGFFKDRHWLFTEFPELAPNQCHSQVGTGASEDTVGNAKNSGFGCCKESGVSSVEPEVSKQLDCEKNSSSAFYHSHTENEMGTQKQEEEELRETDFPGSSAMYRILEVGCGAGNTVFPILQTNNDPGLFVYCCDFSTTAVDLVKAHPEYDTARCFAFVHDLSKSGTPFPMPEECLDVVVLIFVLSAILPEKMQCVINRLSRLLKPGGIILLRDYGRYDLAQLRFKKGQCLADNFYVRGDGTRVYFFTQAELDLLFSTAGLEKVQNMVDRRLQVNRGKQLTMYRVWIQCKYCKPQKLSAEEESLAQRTTSHHCVLIIGCNSSRCFYGILRFLLADMMEELHSLDPRRQELLEARFTGAGVAKGPLNSESSNQSLCSVGSLSDKELETPEKNRMTSATGRGNPKALRRIKAKSLQEDIKLVIILRCKTPWKYLGSLKIDHILQAVSSAGSLTVQRRYVSLPQKENGTQRIHDCENQRRMEQPLYGVDSSAAKELPEEHTALPTLVSAMLAKQRLEGEQLAQRGTSLCFPFASAQQGSPSSTGSGNTEHSCTSQKQISVQHKQTQSDLTAEKISALENSKNSDLEKKEGRIDDLLRANCDLRRQIDEQQKMLEKYKERLNRCVTMSKKLLIEKSKQEKMACRDKSMQDRLRLGHFATVRHGASYTEQWTDGYAFQNLIKQQERINSQREEIERQRKMLAKRKPPAMGQVPLATNEQKQRKNKTNGAENETLTLAEYHEQEEIFKLRLGHLKKEEAEIQAELERLERVRNLHIRELKRIHNEDNSQFKDHPTLNDRYLLLHLLGRGGFSEVYKAFDLTEQRYVAVKIHQLNKNWRDEKKENYHKHACREYRIHKELDHPRIVKLYDYFSLDTDSYSKCKSHEINCIIPVITIILQFHFGTEGCFCTTVKEKRQSEARYFYNLLIVIHKLMTEKEARSIIMQIVNALKYLNEIKPPIIHYDLKPGNILLVNGTACGEIKITDFGLSKIMDDDSYNSVDGMELTSQGAGTYWYLPPECFVVGKEPPKISNKVDVWSVGVIFYQCLYGRKPFGHNQSQQDILQENTILKATEVQFPPKPVVTPEAKAFIRRCLAYRKEDRIDVQQLACDPYLLPHIRKSVSTSSPAGAAIASTSGSSNNSSSN</sequence>
<dbReference type="PANTHER" id="PTHR22974:SF20">
    <property type="entry name" value="SERINE_THREONINE-PROTEIN KINASE TOUSLED-LIKE 2"/>
    <property type="match status" value="1"/>
</dbReference>
<dbReference type="SMART" id="SM00220">
    <property type="entry name" value="S_TKc"/>
    <property type="match status" value="1"/>
</dbReference>
<feature type="compositionally biased region" description="Polar residues" evidence="8">
    <location>
        <begin position="610"/>
        <end position="645"/>
    </location>
</feature>
<keyword evidence="5 6" id="KW-0067">ATP-binding</keyword>
<dbReference type="GO" id="GO:0004674">
    <property type="term" value="F:protein serine/threonine kinase activity"/>
    <property type="evidence" value="ECO:0007669"/>
    <property type="project" value="UniProtKB-KW"/>
</dbReference>
<keyword evidence="2" id="KW-0808">Transferase</keyword>
<dbReference type="AlphaFoldDB" id="A0A9Q1AV64"/>
<dbReference type="InterPro" id="IPR011009">
    <property type="entry name" value="Kinase-like_dom_sf"/>
</dbReference>
<dbReference type="SUPFAM" id="SSF56112">
    <property type="entry name" value="Protein kinase-like (PK-like)"/>
    <property type="match status" value="1"/>
</dbReference>
<dbReference type="SUPFAM" id="SSF53335">
    <property type="entry name" value="S-adenosyl-L-methionine-dependent methyltransferases"/>
    <property type="match status" value="1"/>
</dbReference>
<dbReference type="InterPro" id="IPR008271">
    <property type="entry name" value="Ser/Thr_kinase_AS"/>
</dbReference>
<feature type="coiled-coil region" evidence="7">
    <location>
        <begin position="824"/>
        <end position="858"/>
    </location>
</feature>
<dbReference type="PANTHER" id="PTHR22974">
    <property type="entry name" value="MIXED LINEAGE PROTEIN KINASE"/>
    <property type="match status" value="1"/>
</dbReference>
<dbReference type="Proteomes" id="UP001142489">
    <property type="component" value="Unassembled WGS sequence"/>
</dbReference>
<dbReference type="PROSITE" id="PS50011">
    <property type="entry name" value="PROTEIN_KINASE_DOM"/>
    <property type="match status" value="1"/>
</dbReference>
<feature type="binding site" evidence="6">
    <location>
        <position position="902"/>
    </location>
    <ligand>
        <name>ATP</name>
        <dbReference type="ChEBI" id="CHEBI:30616"/>
    </ligand>
</feature>
<dbReference type="OrthoDB" id="346907at2759"/>
<dbReference type="Gene3D" id="1.10.510.10">
    <property type="entry name" value="Transferase(Phosphotransferase) domain 1"/>
    <property type="match status" value="1"/>
</dbReference>
<reference evidence="10" key="1">
    <citation type="journal article" date="2023" name="DNA Res.">
        <title>Chromosome-level genome assembly of Phrynocephalus forsythii using third-generation DNA sequencing and Hi-C analysis.</title>
        <authorList>
            <person name="Qi Y."/>
            <person name="Zhao W."/>
            <person name="Zhao Y."/>
            <person name="Niu C."/>
            <person name="Cao S."/>
            <person name="Zhang Y."/>
        </authorList>
    </citation>
    <scope>NUCLEOTIDE SEQUENCE</scope>
    <source>
        <tissue evidence="10">Muscle</tissue>
    </source>
</reference>
<evidence type="ECO:0000256" key="8">
    <source>
        <dbReference type="SAM" id="MobiDB-lite"/>
    </source>
</evidence>
<dbReference type="GO" id="GO:0035556">
    <property type="term" value="P:intracellular signal transduction"/>
    <property type="evidence" value="ECO:0007669"/>
    <property type="project" value="TreeGrafter"/>
</dbReference>
<dbReference type="PROSITE" id="PS00108">
    <property type="entry name" value="PROTEIN_KINASE_ST"/>
    <property type="match status" value="1"/>
</dbReference>
<keyword evidence="11" id="KW-1185">Reference proteome</keyword>
<evidence type="ECO:0000256" key="7">
    <source>
        <dbReference type="SAM" id="Coils"/>
    </source>
</evidence>
<comment type="caution">
    <text evidence="10">The sequence shown here is derived from an EMBL/GenBank/DDBJ whole genome shotgun (WGS) entry which is preliminary data.</text>
</comment>
<dbReference type="InterPro" id="IPR029063">
    <property type="entry name" value="SAM-dependent_MTases_sf"/>
</dbReference>
<organism evidence="10 11">
    <name type="scientific">Phrynocephalus forsythii</name>
    <dbReference type="NCBI Taxonomy" id="171643"/>
    <lineage>
        <taxon>Eukaryota</taxon>
        <taxon>Metazoa</taxon>
        <taxon>Chordata</taxon>
        <taxon>Craniata</taxon>
        <taxon>Vertebrata</taxon>
        <taxon>Euteleostomi</taxon>
        <taxon>Lepidosauria</taxon>
        <taxon>Squamata</taxon>
        <taxon>Bifurcata</taxon>
        <taxon>Unidentata</taxon>
        <taxon>Episquamata</taxon>
        <taxon>Toxicofera</taxon>
        <taxon>Iguania</taxon>
        <taxon>Acrodonta</taxon>
        <taxon>Agamidae</taxon>
        <taxon>Agaminae</taxon>
        <taxon>Phrynocephalus</taxon>
    </lineage>
</organism>
<evidence type="ECO:0000256" key="4">
    <source>
        <dbReference type="ARBA" id="ARBA00022777"/>
    </source>
</evidence>
<keyword evidence="1" id="KW-0723">Serine/threonine-protein kinase</keyword>
<evidence type="ECO:0000256" key="1">
    <source>
        <dbReference type="ARBA" id="ARBA00022527"/>
    </source>
</evidence>
<dbReference type="GO" id="GO:0005634">
    <property type="term" value="C:nucleus"/>
    <property type="evidence" value="ECO:0007669"/>
    <property type="project" value="TreeGrafter"/>
</dbReference>
<dbReference type="PROSITE" id="PS00107">
    <property type="entry name" value="PROTEIN_KINASE_ATP"/>
    <property type="match status" value="1"/>
</dbReference>
<keyword evidence="7" id="KW-0175">Coiled coil</keyword>
<dbReference type="Gene3D" id="3.30.200.20">
    <property type="entry name" value="Phosphorylase Kinase, domain 1"/>
    <property type="match status" value="1"/>
</dbReference>
<keyword evidence="3 6" id="KW-0547">Nucleotide-binding</keyword>
<evidence type="ECO:0000256" key="5">
    <source>
        <dbReference type="ARBA" id="ARBA00022840"/>
    </source>
</evidence>
<accession>A0A9Q1AV64</accession>
<feature type="region of interest" description="Disordered" evidence="8">
    <location>
        <begin position="775"/>
        <end position="801"/>
    </location>
</feature>
<dbReference type="InterPro" id="IPR000719">
    <property type="entry name" value="Prot_kinase_dom"/>
</dbReference>
<dbReference type="CDD" id="cd02440">
    <property type="entry name" value="AdoMet_MTases"/>
    <property type="match status" value="1"/>
</dbReference>
<evidence type="ECO:0000259" key="9">
    <source>
        <dbReference type="PROSITE" id="PS50011"/>
    </source>
</evidence>
<evidence type="ECO:0000256" key="2">
    <source>
        <dbReference type="ARBA" id="ARBA00022679"/>
    </source>
</evidence>
<evidence type="ECO:0000256" key="6">
    <source>
        <dbReference type="PROSITE-ProRule" id="PRU10141"/>
    </source>
</evidence>
<evidence type="ECO:0000313" key="10">
    <source>
        <dbReference type="EMBL" id="KAJ7313514.1"/>
    </source>
</evidence>
<dbReference type="Pfam" id="PF08242">
    <property type="entry name" value="Methyltransf_12"/>
    <property type="match status" value="1"/>
</dbReference>
<dbReference type="EMBL" id="JAPFRF010000012">
    <property type="protein sequence ID" value="KAJ7313514.1"/>
    <property type="molecule type" value="Genomic_DNA"/>
</dbReference>
<feature type="compositionally biased region" description="Basic and acidic residues" evidence="8">
    <location>
        <begin position="460"/>
        <end position="471"/>
    </location>
</feature>
<evidence type="ECO:0000256" key="3">
    <source>
        <dbReference type="ARBA" id="ARBA00022741"/>
    </source>
</evidence>
<evidence type="ECO:0000313" key="11">
    <source>
        <dbReference type="Proteomes" id="UP001142489"/>
    </source>
</evidence>